<name>A0A8H7UE44_MORIS</name>
<dbReference type="GO" id="GO:0008379">
    <property type="term" value="F:thioredoxin peroxidase activity"/>
    <property type="evidence" value="ECO:0007669"/>
    <property type="project" value="TreeGrafter"/>
</dbReference>
<evidence type="ECO:0000256" key="2">
    <source>
        <dbReference type="ARBA" id="ARBA00013017"/>
    </source>
</evidence>
<comment type="caution">
    <text evidence="13">The sequence shown here is derived from an EMBL/GenBank/DDBJ whole genome shotgun (WGS) entry which is preliminary data.</text>
</comment>
<dbReference type="GO" id="GO:0005737">
    <property type="term" value="C:cytoplasm"/>
    <property type="evidence" value="ECO:0007669"/>
    <property type="project" value="TreeGrafter"/>
</dbReference>
<keyword evidence="5" id="KW-0560">Oxidoreductase</keyword>
<evidence type="ECO:0000256" key="6">
    <source>
        <dbReference type="ARBA" id="ARBA00023157"/>
    </source>
</evidence>
<keyword evidence="14" id="KW-1185">Reference proteome</keyword>
<dbReference type="CDD" id="cd03017">
    <property type="entry name" value="PRX_BCP"/>
    <property type="match status" value="1"/>
</dbReference>
<evidence type="ECO:0000256" key="5">
    <source>
        <dbReference type="ARBA" id="ARBA00023002"/>
    </source>
</evidence>
<feature type="domain" description="Thioredoxin" evidence="12">
    <location>
        <begin position="5"/>
        <end position="155"/>
    </location>
</feature>
<dbReference type="Proteomes" id="UP000654370">
    <property type="component" value="Unassembled WGS sequence"/>
</dbReference>
<feature type="active site" description="Cysteine sulfenic acid (-SOH) intermediate; for peroxidase activity" evidence="11">
    <location>
        <position position="48"/>
    </location>
</feature>
<evidence type="ECO:0000256" key="9">
    <source>
        <dbReference type="ARBA" id="ARBA00038489"/>
    </source>
</evidence>
<keyword evidence="3" id="KW-0575">Peroxidase</keyword>
<comment type="similarity">
    <text evidence="9">Belongs to the peroxiredoxin family. BCP/PrxQ subfamily.</text>
</comment>
<dbReference type="SUPFAM" id="SSF52833">
    <property type="entry name" value="Thioredoxin-like"/>
    <property type="match status" value="1"/>
</dbReference>
<evidence type="ECO:0000259" key="12">
    <source>
        <dbReference type="PROSITE" id="PS51352"/>
    </source>
</evidence>
<dbReference type="Gene3D" id="3.40.30.10">
    <property type="entry name" value="Glutaredoxin"/>
    <property type="match status" value="1"/>
</dbReference>
<accession>A0A8H7UE44</accession>
<dbReference type="InterPro" id="IPR013766">
    <property type="entry name" value="Thioredoxin_domain"/>
</dbReference>
<evidence type="ECO:0000256" key="10">
    <source>
        <dbReference type="ARBA" id="ARBA00049091"/>
    </source>
</evidence>
<dbReference type="OrthoDB" id="338622at2759"/>
<evidence type="ECO:0000256" key="3">
    <source>
        <dbReference type="ARBA" id="ARBA00022559"/>
    </source>
</evidence>
<evidence type="ECO:0000313" key="13">
    <source>
        <dbReference type="EMBL" id="KAG2182316.1"/>
    </source>
</evidence>
<dbReference type="PANTHER" id="PTHR42801">
    <property type="entry name" value="THIOREDOXIN-DEPENDENT PEROXIDE REDUCTASE"/>
    <property type="match status" value="1"/>
</dbReference>
<comment type="catalytic activity">
    <reaction evidence="10">
        <text>a hydroperoxide + [thioredoxin]-dithiol = an alcohol + [thioredoxin]-disulfide + H2O</text>
        <dbReference type="Rhea" id="RHEA:62620"/>
        <dbReference type="Rhea" id="RHEA-COMP:10698"/>
        <dbReference type="Rhea" id="RHEA-COMP:10700"/>
        <dbReference type="ChEBI" id="CHEBI:15377"/>
        <dbReference type="ChEBI" id="CHEBI:29950"/>
        <dbReference type="ChEBI" id="CHEBI:30879"/>
        <dbReference type="ChEBI" id="CHEBI:35924"/>
        <dbReference type="ChEBI" id="CHEBI:50058"/>
        <dbReference type="EC" id="1.11.1.24"/>
    </reaction>
</comment>
<keyword evidence="4" id="KW-0049">Antioxidant</keyword>
<reference evidence="13" key="1">
    <citation type="submission" date="2020-12" db="EMBL/GenBank/DDBJ databases">
        <title>Metabolic potential, ecology and presence of endohyphal bacteria is reflected in genomic diversity of Mucoromycotina.</title>
        <authorList>
            <person name="Muszewska A."/>
            <person name="Okrasinska A."/>
            <person name="Steczkiewicz K."/>
            <person name="Drgas O."/>
            <person name="Orlowska M."/>
            <person name="Perlinska-Lenart U."/>
            <person name="Aleksandrzak-Piekarczyk T."/>
            <person name="Szatraj K."/>
            <person name="Zielenkiewicz U."/>
            <person name="Pilsyk S."/>
            <person name="Malc E."/>
            <person name="Mieczkowski P."/>
            <person name="Kruszewska J.S."/>
            <person name="Biernat P."/>
            <person name="Pawlowska J."/>
        </authorList>
    </citation>
    <scope>NUCLEOTIDE SEQUENCE</scope>
    <source>
        <strain evidence="13">WA0000067209</strain>
    </source>
</reference>
<dbReference type="FunFam" id="3.40.30.10:FF:000007">
    <property type="entry name" value="Thioredoxin-dependent thiol peroxidase"/>
    <property type="match status" value="1"/>
</dbReference>
<dbReference type="PANTHER" id="PTHR42801:SF4">
    <property type="entry name" value="AHPC_TSA FAMILY PROTEIN"/>
    <property type="match status" value="1"/>
</dbReference>
<keyword evidence="6" id="KW-1015">Disulfide bond</keyword>
<dbReference type="EC" id="1.11.1.24" evidence="2"/>
<dbReference type="PROSITE" id="PS51352">
    <property type="entry name" value="THIOREDOXIN_2"/>
    <property type="match status" value="1"/>
</dbReference>
<dbReference type="InterPro" id="IPR036249">
    <property type="entry name" value="Thioredoxin-like_sf"/>
</dbReference>
<protein>
    <recommendedName>
        <fullName evidence="2">thioredoxin-dependent peroxiredoxin</fullName>
        <ecNumber evidence="2">1.11.1.24</ecNumber>
    </recommendedName>
    <alternativeName>
        <fullName evidence="8">Thioredoxin peroxidase</fullName>
    </alternativeName>
</protein>
<dbReference type="InterPro" id="IPR024706">
    <property type="entry name" value="Peroxiredoxin_AhpC-typ"/>
</dbReference>
<dbReference type="InterPro" id="IPR000866">
    <property type="entry name" value="AhpC/TSA"/>
</dbReference>
<evidence type="ECO:0000256" key="11">
    <source>
        <dbReference type="PIRSR" id="PIRSR000239-1"/>
    </source>
</evidence>
<dbReference type="PIRSF" id="PIRSF000239">
    <property type="entry name" value="AHPC"/>
    <property type="match status" value="1"/>
</dbReference>
<evidence type="ECO:0000256" key="4">
    <source>
        <dbReference type="ARBA" id="ARBA00022862"/>
    </source>
</evidence>
<dbReference type="GO" id="GO:0034599">
    <property type="term" value="P:cellular response to oxidative stress"/>
    <property type="evidence" value="ECO:0007669"/>
    <property type="project" value="TreeGrafter"/>
</dbReference>
<keyword evidence="7" id="KW-0676">Redox-active center</keyword>
<sequence>MSHPLLNKAAPKNFTLLNQKAEKVDLAEIIGIKSTVLFFYPKDNTAGCTKEVCQFRDQFDVLTKHGATVLGVSSDSVDSHKEFAAKQRLQFDILSDENQELRKAYQVPKSMLGLLPGRVTFVISKDGTVKEVFNSQLDTSGHVKAAIKTLDAENKQ</sequence>
<dbReference type="Pfam" id="PF00578">
    <property type="entry name" value="AhpC-TSA"/>
    <property type="match status" value="1"/>
</dbReference>
<organism evidence="13 14">
    <name type="scientific">Mortierella isabellina</name>
    <name type="common">Filamentous fungus</name>
    <name type="synonym">Umbelopsis isabellina</name>
    <dbReference type="NCBI Taxonomy" id="91625"/>
    <lineage>
        <taxon>Eukaryota</taxon>
        <taxon>Fungi</taxon>
        <taxon>Fungi incertae sedis</taxon>
        <taxon>Mucoromycota</taxon>
        <taxon>Mucoromycotina</taxon>
        <taxon>Umbelopsidomycetes</taxon>
        <taxon>Umbelopsidales</taxon>
        <taxon>Umbelopsidaceae</taxon>
        <taxon>Umbelopsis</taxon>
    </lineage>
</organism>
<comment type="subunit">
    <text evidence="1">Monomer.</text>
</comment>
<dbReference type="GO" id="GO:0045454">
    <property type="term" value="P:cell redox homeostasis"/>
    <property type="evidence" value="ECO:0007669"/>
    <property type="project" value="TreeGrafter"/>
</dbReference>
<dbReference type="AlphaFoldDB" id="A0A8H7UE44"/>
<evidence type="ECO:0000256" key="1">
    <source>
        <dbReference type="ARBA" id="ARBA00011245"/>
    </source>
</evidence>
<proteinExistence type="inferred from homology"/>
<evidence type="ECO:0000256" key="7">
    <source>
        <dbReference type="ARBA" id="ARBA00023284"/>
    </source>
</evidence>
<evidence type="ECO:0000256" key="8">
    <source>
        <dbReference type="ARBA" id="ARBA00032824"/>
    </source>
</evidence>
<evidence type="ECO:0000313" key="14">
    <source>
        <dbReference type="Proteomes" id="UP000654370"/>
    </source>
</evidence>
<dbReference type="InterPro" id="IPR050924">
    <property type="entry name" value="Peroxiredoxin_BCP/PrxQ"/>
</dbReference>
<gene>
    <name evidence="13" type="ORF">INT43_007246</name>
</gene>
<dbReference type="EMBL" id="JAEPQZ010000004">
    <property type="protein sequence ID" value="KAG2182316.1"/>
    <property type="molecule type" value="Genomic_DNA"/>
</dbReference>